<reference evidence="2" key="1">
    <citation type="submission" date="2022-11" db="EMBL/GenBank/DDBJ databases">
        <title>Alteromonas sp. nov., isolated from sea water of the Qingdao.</title>
        <authorList>
            <person name="Wang Q."/>
        </authorList>
    </citation>
    <scope>NUCLEOTIDE SEQUENCE</scope>
    <source>
        <strain evidence="2">ASW11-7</strain>
    </source>
</reference>
<organism evidence="2 3">
    <name type="scientific">Alteromonas aquimaris</name>
    <dbReference type="NCBI Taxonomy" id="2998417"/>
    <lineage>
        <taxon>Bacteria</taxon>
        <taxon>Pseudomonadati</taxon>
        <taxon>Pseudomonadota</taxon>
        <taxon>Gammaproteobacteria</taxon>
        <taxon>Alteromonadales</taxon>
        <taxon>Alteromonadaceae</taxon>
        <taxon>Alteromonas/Salinimonas group</taxon>
        <taxon>Alteromonas</taxon>
    </lineage>
</organism>
<keyword evidence="1" id="KW-0732">Signal</keyword>
<dbReference type="PROSITE" id="PS51257">
    <property type="entry name" value="PROKAR_LIPOPROTEIN"/>
    <property type="match status" value="1"/>
</dbReference>
<comment type="caution">
    <text evidence="2">The sequence shown here is derived from an EMBL/GenBank/DDBJ whole genome shotgun (WGS) entry which is preliminary data.</text>
</comment>
<dbReference type="Proteomes" id="UP001142810">
    <property type="component" value="Unassembled WGS sequence"/>
</dbReference>
<dbReference type="SUPFAM" id="SSF49503">
    <property type="entry name" value="Cupredoxins"/>
    <property type="match status" value="1"/>
</dbReference>
<name>A0ABT3P502_9ALTE</name>
<dbReference type="Gene3D" id="2.60.40.420">
    <property type="entry name" value="Cupredoxins - blue copper proteins"/>
    <property type="match status" value="1"/>
</dbReference>
<dbReference type="RefSeq" id="WP_265616535.1">
    <property type="nucleotide sequence ID" value="NZ_JAPFRD010000005.1"/>
</dbReference>
<evidence type="ECO:0000313" key="3">
    <source>
        <dbReference type="Proteomes" id="UP001142810"/>
    </source>
</evidence>
<feature type="chain" id="PRO_5045917146" description="Lipoprotein" evidence="1">
    <location>
        <begin position="23"/>
        <end position="334"/>
    </location>
</feature>
<evidence type="ECO:0000313" key="2">
    <source>
        <dbReference type="EMBL" id="MCW8107846.1"/>
    </source>
</evidence>
<evidence type="ECO:0000256" key="1">
    <source>
        <dbReference type="SAM" id="SignalP"/>
    </source>
</evidence>
<keyword evidence="3" id="KW-1185">Reference proteome</keyword>
<feature type="signal peptide" evidence="1">
    <location>
        <begin position="1"/>
        <end position="22"/>
    </location>
</feature>
<accession>A0ABT3P502</accession>
<dbReference type="EMBL" id="JAPFRD010000005">
    <property type="protein sequence ID" value="MCW8107846.1"/>
    <property type="molecule type" value="Genomic_DNA"/>
</dbReference>
<sequence>MKYICPSWLSTFAIILTLTACSDDAYSTLNDALVQSTVVQSESATGTSKALTEGGGWSSSDNQQVIKVVTTEYAIEAPDEMKMGWVQFEFTNKGDQVHFVAMYKLVDGKNIEDQKREVVPAFGTLMEGLRSGELRKKDIGSFLEKNIPEWGLKMTWVGGAGLLSPGRTTHATFKLDEPGTYLLECYVKAPDGQWHTLMGMLKQVIVSNQIAQTREPSPDWEVTLTDSGLNAPAKVKSGKHTIKVNFAAKAPGFMPYDINLAKLSPDTNLEKVFLWMDWTNIGGLRAPAPVEFLGGVEHMNAGKHGYIMVNLEAGRYLWVSEVNANNMYQEFMVE</sequence>
<evidence type="ECO:0008006" key="4">
    <source>
        <dbReference type="Google" id="ProtNLM"/>
    </source>
</evidence>
<protein>
    <recommendedName>
        <fullName evidence="4">Lipoprotein</fullName>
    </recommendedName>
</protein>
<dbReference type="InterPro" id="IPR008972">
    <property type="entry name" value="Cupredoxin"/>
</dbReference>
<proteinExistence type="predicted"/>
<gene>
    <name evidence="2" type="ORF">OPS25_04960</name>
</gene>